<dbReference type="AlphaFoldDB" id="A0A9J6PLM4"/>
<evidence type="ECO:0000256" key="3">
    <source>
        <dbReference type="ARBA" id="ARBA00023125"/>
    </source>
</evidence>
<dbReference type="GO" id="GO:0015074">
    <property type="term" value="P:DNA integration"/>
    <property type="evidence" value="ECO:0007669"/>
    <property type="project" value="UniProtKB-KW"/>
</dbReference>
<evidence type="ECO:0000259" key="7">
    <source>
        <dbReference type="PROSITE" id="PS51900"/>
    </source>
</evidence>
<dbReference type="SUPFAM" id="SSF56349">
    <property type="entry name" value="DNA breaking-rejoining enzymes"/>
    <property type="match status" value="1"/>
</dbReference>
<dbReference type="InterPro" id="IPR050808">
    <property type="entry name" value="Phage_Integrase"/>
</dbReference>
<dbReference type="InterPro" id="IPR010998">
    <property type="entry name" value="Integrase_recombinase_N"/>
</dbReference>
<dbReference type="GO" id="GO:0006310">
    <property type="term" value="P:DNA recombination"/>
    <property type="evidence" value="ECO:0007669"/>
    <property type="project" value="UniProtKB-KW"/>
</dbReference>
<keyword evidence="9" id="KW-1185">Reference proteome</keyword>
<dbReference type="Pfam" id="PF13356">
    <property type="entry name" value="Arm-DNA-bind_3"/>
    <property type="match status" value="1"/>
</dbReference>
<dbReference type="Gene3D" id="3.30.160.390">
    <property type="entry name" value="Integrase, DNA-binding domain"/>
    <property type="match status" value="1"/>
</dbReference>
<comment type="caution">
    <text evidence="8">The sequence shown here is derived from an EMBL/GenBank/DDBJ whole genome shotgun (WGS) entry which is preliminary data.</text>
</comment>
<dbReference type="PROSITE" id="PS51900">
    <property type="entry name" value="CB"/>
    <property type="match status" value="1"/>
</dbReference>
<evidence type="ECO:0000256" key="4">
    <source>
        <dbReference type="ARBA" id="ARBA00023172"/>
    </source>
</evidence>
<dbReference type="EMBL" id="JAODIM010000035">
    <property type="protein sequence ID" value="MCU5776576.1"/>
    <property type="molecule type" value="Genomic_DNA"/>
</dbReference>
<dbReference type="Proteomes" id="UP001064262">
    <property type="component" value="Unassembled WGS sequence"/>
</dbReference>
<dbReference type="InterPro" id="IPR038488">
    <property type="entry name" value="Integrase_DNA-bd_sf"/>
</dbReference>
<dbReference type="InterPro" id="IPR002104">
    <property type="entry name" value="Integrase_catalytic"/>
</dbReference>
<sequence length="404" mass="45899">MGTLTVKEVQAIVRKGESGRYGDGEGLYLMLPPKGSPYWMIRYTINGKRKALTLGKQTDLSLAEARSEADAARKKVRSGNDPVAERKLNRPAAITTVNELFTDWLIELQKRLKNPQIPARVFKKDISPQIGLLAIDKVTPLDVRAVIRKISDSGRPSISNDALLYMKQLFNHAIKLGLTMNNPAAAFRVNDAGGVEKSRERALTLEEIGFVFEKFKENSDSFSRDNYIACALLILLGVRKTELTESKWTEYRLEDSKWVLPADRSKTGREIAIPLSPLALTFFNELKVRACGSEYVFPNRRVSKTPHMGKDTLNRALAKLFGQEPGKKIQPPNKMKNLEYFTVHDLRRTCRSLLASLSVPPHIAERCLNHKIEGVQGIYDRYDYYEERKKALNRMDKMLERIFV</sequence>
<dbReference type="PROSITE" id="PS51898">
    <property type="entry name" value="TYR_RECOMBINASE"/>
    <property type="match status" value="1"/>
</dbReference>
<dbReference type="PANTHER" id="PTHR30629">
    <property type="entry name" value="PROPHAGE INTEGRASE"/>
    <property type="match status" value="1"/>
</dbReference>
<feature type="domain" description="Core-binding (CB)" evidence="7">
    <location>
        <begin position="95"/>
        <end position="174"/>
    </location>
</feature>
<dbReference type="InterPro" id="IPR011010">
    <property type="entry name" value="DNA_brk_join_enz"/>
</dbReference>
<comment type="similarity">
    <text evidence="1">Belongs to the 'phage' integrase family.</text>
</comment>
<dbReference type="InterPro" id="IPR044068">
    <property type="entry name" value="CB"/>
</dbReference>
<reference evidence="8" key="1">
    <citation type="submission" date="2022-09" db="EMBL/GenBank/DDBJ databases">
        <title>Winslowiella arboricola sp. nov., isolated from bleeding cankers on broadleaf hosts.</title>
        <authorList>
            <person name="Brady C."/>
            <person name="Kaur S."/>
            <person name="Crampton B."/>
            <person name="Maddock D."/>
            <person name="Arnold D."/>
            <person name="Denman S."/>
        </authorList>
    </citation>
    <scope>NUCLEOTIDE SEQUENCE</scope>
    <source>
        <strain evidence="8">BAC 15a-03b</strain>
    </source>
</reference>
<name>A0A9J6PLM4_9GAMM</name>
<dbReference type="RefSeq" id="WP_267142845.1">
    <property type="nucleotide sequence ID" value="NZ_JAODIL010000073.1"/>
</dbReference>
<proteinExistence type="inferred from homology"/>
<dbReference type="Pfam" id="PF00589">
    <property type="entry name" value="Phage_integrase"/>
    <property type="match status" value="1"/>
</dbReference>
<organism evidence="8 9">
    <name type="scientific">Winslowiella arboricola</name>
    <dbReference type="NCBI Taxonomy" id="2978220"/>
    <lineage>
        <taxon>Bacteria</taxon>
        <taxon>Pseudomonadati</taxon>
        <taxon>Pseudomonadota</taxon>
        <taxon>Gammaproteobacteria</taxon>
        <taxon>Enterobacterales</taxon>
        <taxon>Erwiniaceae</taxon>
        <taxon>Winslowiella</taxon>
    </lineage>
</organism>
<evidence type="ECO:0000313" key="8">
    <source>
        <dbReference type="EMBL" id="MCU5776576.1"/>
    </source>
</evidence>
<dbReference type="GO" id="GO:0003677">
    <property type="term" value="F:DNA binding"/>
    <property type="evidence" value="ECO:0007669"/>
    <property type="project" value="UniProtKB-UniRule"/>
</dbReference>
<dbReference type="InterPro" id="IPR053876">
    <property type="entry name" value="Phage_int_M"/>
</dbReference>
<evidence type="ECO:0000313" key="9">
    <source>
        <dbReference type="Proteomes" id="UP001064262"/>
    </source>
</evidence>
<dbReference type="Gene3D" id="1.10.443.10">
    <property type="entry name" value="Intergrase catalytic core"/>
    <property type="match status" value="1"/>
</dbReference>
<feature type="domain" description="Tyr recombinase" evidence="6">
    <location>
        <begin position="198"/>
        <end position="393"/>
    </location>
</feature>
<keyword evidence="4" id="KW-0233">DNA recombination</keyword>
<evidence type="ECO:0000256" key="5">
    <source>
        <dbReference type="PROSITE-ProRule" id="PRU01248"/>
    </source>
</evidence>
<evidence type="ECO:0000256" key="2">
    <source>
        <dbReference type="ARBA" id="ARBA00022908"/>
    </source>
</evidence>
<protein>
    <submittedName>
        <fullName evidence="8">Integrase arm-type DNA-binding domain-containing protein</fullName>
    </submittedName>
</protein>
<gene>
    <name evidence="8" type="ORF">N5923_03550</name>
</gene>
<dbReference type="InterPro" id="IPR025166">
    <property type="entry name" value="Integrase_DNA_bind_dom"/>
</dbReference>
<evidence type="ECO:0000259" key="6">
    <source>
        <dbReference type="PROSITE" id="PS51898"/>
    </source>
</evidence>
<dbReference type="CDD" id="cd00801">
    <property type="entry name" value="INT_P4_C"/>
    <property type="match status" value="1"/>
</dbReference>
<dbReference type="InterPro" id="IPR013762">
    <property type="entry name" value="Integrase-like_cat_sf"/>
</dbReference>
<keyword evidence="3 5" id="KW-0238">DNA-binding</keyword>
<evidence type="ECO:0000256" key="1">
    <source>
        <dbReference type="ARBA" id="ARBA00008857"/>
    </source>
</evidence>
<accession>A0A9J6PLM4</accession>
<keyword evidence="2" id="KW-0229">DNA integration</keyword>
<dbReference type="PANTHER" id="PTHR30629:SF2">
    <property type="entry name" value="PROPHAGE INTEGRASE INTS-RELATED"/>
    <property type="match status" value="1"/>
</dbReference>
<dbReference type="Pfam" id="PF22022">
    <property type="entry name" value="Phage_int_M"/>
    <property type="match status" value="1"/>
</dbReference>
<dbReference type="Gene3D" id="1.10.150.130">
    <property type="match status" value="1"/>
</dbReference>